<protein>
    <submittedName>
        <fullName evidence="1">Uncharacterized protein</fullName>
    </submittedName>
</protein>
<dbReference type="Proteomes" id="UP001153269">
    <property type="component" value="Unassembled WGS sequence"/>
</dbReference>
<keyword evidence="2" id="KW-1185">Reference proteome</keyword>
<name>A0A9N7YBW3_PLEPL</name>
<dbReference type="AlphaFoldDB" id="A0A9N7YBW3"/>
<reference evidence="1" key="1">
    <citation type="submission" date="2020-03" db="EMBL/GenBank/DDBJ databases">
        <authorList>
            <person name="Weist P."/>
        </authorList>
    </citation>
    <scope>NUCLEOTIDE SEQUENCE</scope>
</reference>
<evidence type="ECO:0000313" key="1">
    <source>
        <dbReference type="EMBL" id="CAB1420512.1"/>
    </source>
</evidence>
<gene>
    <name evidence="1" type="ORF">PLEPLA_LOCUS8387</name>
</gene>
<comment type="caution">
    <text evidence="1">The sequence shown here is derived from an EMBL/GenBank/DDBJ whole genome shotgun (WGS) entry which is preliminary data.</text>
</comment>
<proteinExistence type="predicted"/>
<accession>A0A9N7YBW3</accession>
<dbReference type="EMBL" id="CADEAL010000460">
    <property type="protein sequence ID" value="CAB1420512.1"/>
    <property type="molecule type" value="Genomic_DNA"/>
</dbReference>
<sequence length="157" mass="17846">MQPSERRGGGDLLWKFADTNRPPAPDLWQRMEARRVRKQMLGGGPRAERRSSPVTLGLGFQCVQATDERRVHRRLRQRLHRLSAVGNIMRRAALWEMEGNCVSPCDRRPTVQIEALHGRTYESDIAEVKNQTKQLGTSLGVCRRTTESTSTLLKLAI</sequence>
<organism evidence="1 2">
    <name type="scientific">Pleuronectes platessa</name>
    <name type="common">European plaice</name>
    <dbReference type="NCBI Taxonomy" id="8262"/>
    <lineage>
        <taxon>Eukaryota</taxon>
        <taxon>Metazoa</taxon>
        <taxon>Chordata</taxon>
        <taxon>Craniata</taxon>
        <taxon>Vertebrata</taxon>
        <taxon>Euteleostomi</taxon>
        <taxon>Actinopterygii</taxon>
        <taxon>Neopterygii</taxon>
        <taxon>Teleostei</taxon>
        <taxon>Neoteleostei</taxon>
        <taxon>Acanthomorphata</taxon>
        <taxon>Carangaria</taxon>
        <taxon>Pleuronectiformes</taxon>
        <taxon>Pleuronectoidei</taxon>
        <taxon>Pleuronectidae</taxon>
        <taxon>Pleuronectes</taxon>
    </lineage>
</organism>
<evidence type="ECO:0000313" key="2">
    <source>
        <dbReference type="Proteomes" id="UP001153269"/>
    </source>
</evidence>